<sequence length="494" mass="53876">MHVKLFLSLLTALSSALVTSAATASQWKNRTIYQIVTDRFATTGAQSSCNLDARQYCGGNLRGIIQKLDYIQGMGFDAIWISPVVSNTDLQGQTGYHGYWSKDIYSINPHFGTADDLKALSSALHSRGMLLMVDVVANHMGPQDKGASTGTSQYTSLYTPFSDPSHYHNFCTITNYNDQNNVEQCWLGSSPQDGLPDLNTENPAVVNLWNSWIKGLVSNYTVDGIRIDTVKHVRKDFWPGFVSSAGVYSIGEVFQGDPAYVGPYQQVMDGLLNYPLYYPLTRAFQKTNQGFNELINMVNSIRTNFKDPMALGNFLENQDNPRFPSITSDTALNTNAITYVLTGDGIPIIYYGEEQRYAGGNDPYNREALWGSGYPTNSPLYVHIQKVNKLRKKVQSASDAPLSTPLTSLYNSSNAWAFKKGNMLVVLSSAGQNSGTQTVSISSSSLPVTQMTDILSCSTFNVNSGGSISVTLNKGLPAVLYPTSGLGGSGLCGR</sequence>
<evidence type="ECO:0000313" key="2">
    <source>
        <dbReference type="Proteomes" id="UP000245626"/>
    </source>
</evidence>
<gene>
    <name evidence="1" type="ORF">IE53DRAFT_91085</name>
</gene>
<dbReference type="Proteomes" id="UP000245626">
    <property type="component" value="Unassembled WGS sequence"/>
</dbReference>
<name>A0ACD0NXL5_9BASI</name>
<dbReference type="EMBL" id="KZ819923">
    <property type="protein sequence ID" value="PWN50517.1"/>
    <property type="molecule type" value="Genomic_DNA"/>
</dbReference>
<organism evidence="1 2">
    <name type="scientific">Violaceomyces palustris</name>
    <dbReference type="NCBI Taxonomy" id="1673888"/>
    <lineage>
        <taxon>Eukaryota</taxon>
        <taxon>Fungi</taxon>
        <taxon>Dikarya</taxon>
        <taxon>Basidiomycota</taxon>
        <taxon>Ustilaginomycotina</taxon>
        <taxon>Ustilaginomycetes</taxon>
        <taxon>Violaceomycetales</taxon>
        <taxon>Violaceomycetaceae</taxon>
        <taxon>Violaceomyces</taxon>
    </lineage>
</organism>
<reference evidence="1 2" key="1">
    <citation type="journal article" date="2018" name="Mol. Biol. Evol.">
        <title>Broad Genomic Sampling Reveals a Smut Pathogenic Ancestry of the Fungal Clade Ustilaginomycotina.</title>
        <authorList>
            <person name="Kijpornyongpan T."/>
            <person name="Mondo S.J."/>
            <person name="Barry K."/>
            <person name="Sandor L."/>
            <person name="Lee J."/>
            <person name="Lipzen A."/>
            <person name="Pangilinan J."/>
            <person name="LaButti K."/>
            <person name="Hainaut M."/>
            <person name="Henrissat B."/>
            <person name="Grigoriev I.V."/>
            <person name="Spatafora J.W."/>
            <person name="Aime M.C."/>
        </authorList>
    </citation>
    <scope>NUCLEOTIDE SEQUENCE [LARGE SCALE GENOMIC DNA]</scope>
    <source>
        <strain evidence="1 2">SA 807</strain>
    </source>
</reference>
<keyword evidence="2" id="KW-1185">Reference proteome</keyword>
<protein>
    <submittedName>
        <fullName evidence="1">Alpha-amylase</fullName>
    </submittedName>
</protein>
<proteinExistence type="predicted"/>
<evidence type="ECO:0000313" key="1">
    <source>
        <dbReference type="EMBL" id="PWN50517.1"/>
    </source>
</evidence>
<accession>A0ACD0NXL5</accession>